<keyword evidence="7" id="KW-1185">Reference proteome</keyword>
<dbReference type="STRING" id="526729.SAMN04324258_0524"/>
<dbReference type="SUPFAM" id="SSF53850">
    <property type="entry name" value="Periplasmic binding protein-like II"/>
    <property type="match status" value="1"/>
</dbReference>
<keyword evidence="4" id="KW-0564">Palmitate</keyword>
<sequence>MRRVQGRGTRRSGRAGAVGAVVVAALALTACGGGSGEGGEESADGPITWMATLHTPTTPEADGPIESALEEHTGEELEVSWVPAASSAEKLNSALSTGNLADIVSMAPADSATVRQSLKSGMFWDVEKYLADYPNLATIDEQTVASARIDGHLYGVPVQKNKARYGVLVRQDWLDNLGLEVPHTIEDLTEVAEAFATQDPDGNGKDDTTGFLDREESFDLGFRSLSGYFGAGDDFTVDDAGQVHAVFASDEFKRAMEWYRGVYESGAVNQEFVTMQKTNQLDAIAQGKGGIVVTGLFEAKGYLATAQDSDPETPMKWALVNDMTSADVPRRILTDTGGGMGGWLAFPKEYVKSEAELKKVLGFVDKLLDEEAYGLMTNGIEGTHYEVDGDGAVSITDQTLWEQEVQPYASSRPSEKVVTYKSSEPYVDEGNEKMAENEEYSVVNPTQSLTSETYDRQWTTLYGEAKDAYNQYLVGQIDMAGYEAVIDGLGGQGLDQILEEFTASHAAANG</sequence>
<evidence type="ECO:0000256" key="4">
    <source>
        <dbReference type="ARBA" id="ARBA00023139"/>
    </source>
</evidence>
<dbReference type="Gene3D" id="3.40.190.10">
    <property type="entry name" value="Periplasmic binding protein-like II"/>
    <property type="match status" value="2"/>
</dbReference>
<dbReference type="PROSITE" id="PS51257">
    <property type="entry name" value="PROKAR_LIPOPROTEIN"/>
    <property type="match status" value="1"/>
</dbReference>
<evidence type="ECO:0000313" key="6">
    <source>
        <dbReference type="EMBL" id="SKC38576.1"/>
    </source>
</evidence>
<proteinExistence type="predicted"/>
<dbReference type="CDD" id="cd13580">
    <property type="entry name" value="PBP2_AlgQ_like_1"/>
    <property type="match status" value="1"/>
</dbReference>
<evidence type="ECO:0000256" key="5">
    <source>
        <dbReference type="ARBA" id="ARBA00023288"/>
    </source>
</evidence>
<dbReference type="RefSeq" id="WP_079571717.1">
    <property type="nucleotide sequence ID" value="NZ_FUZQ01000001.1"/>
</dbReference>
<dbReference type="InterPro" id="IPR006059">
    <property type="entry name" value="SBP"/>
</dbReference>
<keyword evidence="2" id="KW-0732">Signal</keyword>
<evidence type="ECO:0000256" key="1">
    <source>
        <dbReference type="ARBA" id="ARBA00022475"/>
    </source>
</evidence>
<reference evidence="6 7" key="1">
    <citation type="submission" date="2017-02" db="EMBL/GenBank/DDBJ databases">
        <authorList>
            <person name="Peterson S.W."/>
        </authorList>
    </citation>
    <scope>NUCLEOTIDE SEQUENCE [LARGE SCALE GENOMIC DNA]</scope>
    <source>
        <strain evidence="6 7">DSM 21481</strain>
    </source>
</reference>
<dbReference type="InterPro" id="IPR050490">
    <property type="entry name" value="Bact_solute-bd_prot1"/>
</dbReference>
<keyword evidence="3" id="KW-0472">Membrane</keyword>
<dbReference type="PANTHER" id="PTHR43649">
    <property type="entry name" value="ARABINOSE-BINDING PROTEIN-RELATED"/>
    <property type="match status" value="1"/>
</dbReference>
<organism evidence="6 7">
    <name type="scientific">Krasilnikoviella flava</name>
    <dbReference type="NCBI Taxonomy" id="526729"/>
    <lineage>
        <taxon>Bacteria</taxon>
        <taxon>Bacillati</taxon>
        <taxon>Actinomycetota</taxon>
        <taxon>Actinomycetes</taxon>
        <taxon>Micrococcales</taxon>
        <taxon>Promicromonosporaceae</taxon>
        <taxon>Krasilnikoviella</taxon>
    </lineage>
</organism>
<evidence type="ECO:0000313" key="7">
    <source>
        <dbReference type="Proteomes" id="UP000189777"/>
    </source>
</evidence>
<dbReference type="EMBL" id="FUZQ01000001">
    <property type="protein sequence ID" value="SKC38576.1"/>
    <property type="molecule type" value="Genomic_DNA"/>
</dbReference>
<dbReference type="AlphaFoldDB" id="A0A1T5IHB1"/>
<accession>A0A1T5IHB1</accession>
<evidence type="ECO:0000256" key="2">
    <source>
        <dbReference type="ARBA" id="ARBA00022729"/>
    </source>
</evidence>
<dbReference type="OrthoDB" id="3225049at2"/>
<name>A0A1T5IHB1_9MICO</name>
<protein>
    <submittedName>
        <fullName evidence="6">Putative aldouronate transport system substrate-binding protein</fullName>
    </submittedName>
</protein>
<dbReference type="Proteomes" id="UP000189777">
    <property type="component" value="Unassembled WGS sequence"/>
</dbReference>
<evidence type="ECO:0000256" key="3">
    <source>
        <dbReference type="ARBA" id="ARBA00023136"/>
    </source>
</evidence>
<keyword evidence="5" id="KW-0449">Lipoprotein</keyword>
<gene>
    <name evidence="6" type="ORF">SAMN04324258_0524</name>
</gene>
<keyword evidence="1" id="KW-1003">Cell membrane</keyword>
<dbReference type="PANTHER" id="PTHR43649:SF33">
    <property type="entry name" value="POLYGALACTURONAN_RHAMNOGALACTURONAN-BINDING PROTEIN YTCQ"/>
    <property type="match status" value="1"/>
</dbReference>
<dbReference type="Pfam" id="PF13416">
    <property type="entry name" value="SBP_bac_8"/>
    <property type="match status" value="1"/>
</dbReference>